<name>A0A1S0U3U8_LOALO</name>
<accession>A0A1S0U3U8</accession>
<gene>
    <name evidence="1" type="ORF">LOAG_03703</name>
</gene>
<dbReference type="OrthoDB" id="5825164at2759"/>
<organism evidence="1">
    <name type="scientific">Loa loa</name>
    <name type="common">Eye worm</name>
    <name type="synonym">Filaria loa</name>
    <dbReference type="NCBI Taxonomy" id="7209"/>
    <lineage>
        <taxon>Eukaryota</taxon>
        <taxon>Metazoa</taxon>
        <taxon>Ecdysozoa</taxon>
        <taxon>Nematoda</taxon>
        <taxon>Chromadorea</taxon>
        <taxon>Rhabditida</taxon>
        <taxon>Spirurina</taxon>
        <taxon>Spiruromorpha</taxon>
        <taxon>Filarioidea</taxon>
        <taxon>Onchocercidae</taxon>
        <taxon>Loa</taxon>
    </lineage>
</organism>
<proteinExistence type="predicted"/>
<sequence length="63" mass="7196">EKKSQEVNSAQENLNEDILFFKETCASTVIHAFLIAIFRIDGPFAARVTKVTYMWLAMSTVDR</sequence>
<dbReference type="InParanoid" id="A0A1S0U3U8"/>
<dbReference type="KEGG" id="loa:LOAG_03703"/>
<dbReference type="RefSeq" id="XP_003139288.1">
    <property type="nucleotide sequence ID" value="XM_003139240.1"/>
</dbReference>
<dbReference type="AlphaFoldDB" id="A0A1S0U3U8"/>
<feature type="non-terminal residue" evidence="1">
    <location>
        <position position="1"/>
    </location>
</feature>
<reference evidence="1" key="1">
    <citation type="submission" date="2012-04" db="EMBL/GenBank/DDBJ databases">
        <title>The Genome Sequence of Loa loa.</title>
        <authorList>
            <consortium name="The Broad Institute Genome Sequencing Platform"/>
            <consortium name="Broad Institute Genome Sequencing Center for Infectious Disease"/>
            <person name="Nutman T.B."/>
            <person name="Fink D.L."/>
            <person name="Russ C."/>
            <person name="Young S."/>
            <person name="Zeng Q."/>
            <person name="Gargeya S."/>
            <person name="Alvarado L."/>
            <person name="Berlin A."/>
            <person name="Chapman S.B."/>
            <person name="Chen Z."/>
            <person name="Freedman E."/>
            <person name="Gellesch M."/>
            <person name="Goldberg J."/>
            <person name="Griggs A."/>
            <person name="Gujja S."/>
            <person name="Heilman E.R."/>
            <person name="Heiman D."/>
            <person name="Howarth C."/>
            <person name="Mehta T."/>
            <person name="Neiman D."/>
            <person name="Pearson M."/>
            <person name="Roberts A."/>
            <person name="Saif S."/>
            <person name="Shea T."/>
            <person name="Shenoy N."/>
            <person name="Sisk P."/>
            <person name="Stolte C."/>
            <person name="Sykes S."/>
            <person name="White J."/>
            <person name="Yandava C."/>
            <person name="Haas B."/>
            <person name="Henn M.R."/>
            <person name="Nusbaum C."/>
            <person name="Birren B."/>
        </authorList>
    </citation>
    <scope>NUCLEOTIDE SEQUENCE [LARGE SCALE GENOMIC DNA]</scope>
</reference>
<protein>
    <submittedName>
        <fullName evidence="1">Uncharacterized protein</fullName>
    </submittedName>
</protein>
<dbReference type="GeneID" id="9941103"/>
<dbReference type="EMBL" id="JH712097">
    <property type="protein sequence ID" value="EFO24775.1"/>
    <property type="molecule type" value="Genomic_DNA"/>
</dbReference>
<dbReference type="CTD" id="9941103"/>
<evidence type="ECO:0000313" key="1">
    <source>
        <dbReference type="EMBL" id="EFO24775.1"/>
    </source>
</evidence>